<reference evidence="1 4" key="1">
    <citation type="submission" date="2017-01" db="EMBL/GenBank/DDBJ databases">
        <title>Complete Genome Sequence of Vibrio vulnificus FORC_053.</title>
        <authorList>
            <consortium name="Food-borne Pathogen Omics Research Center"/>
            <person name="Chung H.Y."/>
            <person name="Na E.J."/>
            <person name="Song J.S."/>
            <person name="Kim H."/>
            <person name="Lee J.-H."/>
            <person name="Ryu S."/>
            <person name="Choi S.H."/>
        </authorList>
    </citation>
    <scope>NUCLEOTIDE SEQUENCE [LARGE SCALE GENOMIC DNA]</scope>
    <source>
        <strain evidence="1 4">FORC_053</strain>
    </source>
</reference>
<dbReference type="AlphaFoldDB" id="A0A2S3QVU8"/>
<dbReference type="EMBL" id="PDGH01000146">
    <property type="protein sequence ID" value="POB42003.1"/>
    <property type="molecule type" value="Genomic_DNA"/>
</dbReference>
<protein>
    <submittedName>
        <fullName evidence="2">Uncharacterized protein</fullName>
    </submittedName>
</protein>
<dbReference type="Proteomes" id="UP000237466">
    <property type="component" value="Unassembled WGS sequence"/>
</dbReference>
<evidence type="ECO:0000313" key="1">
    <source>
        <dbReference type="EMBL" id="AXX59237.1"/>
    </source>
</evidence>
<organism evidence="2 3">
    <name type="scientific">Vibrio vulnificus</name>
    <dbReference type="NCBI Taxonomy" id="672"/>
    <lineage>
        <taxon>Bacteria</taxon>
        <taxon>Pseudomonadati</taxon>
        <taxon>Pseudomonadota</taxon>
        <taxon>Gammaproteobacteria</taxon>
        <taxon>Vibrionales</taxon>
        <taxon>Vibrionaceae</taxon>
        <taxon>Vibrio</taxon>
    </lineage>
</organism>
<reference evidence="2 3" key="2">
    <citation type="journal article" date="2018" name="Front. Microbiol.">
        <title>Phylogeny of Vibrio vulnificus from the Analysis of the Core-Genome: Implications for Intra-Species Taxonomy.</title>
        <authorList>
            <person name="Roig F.J."/>
            <person name="Gonzalez-Candelas F."/>
            <person name="Sanjuan E."/>
            <person name="Fouz B."/>
            <person name="Feil E.J."/>
            <person name="Llorens C."/>
            <person name="Baker-Austin C."/>
            <person name="Oliver J.D."/>
            <person name="Danin-Poleg Y."/>
            <person name="Gibas C.J."/>
            <person name="Kashi Y."/>
            <person name="Gulig P.A."/>
            <person name="Morrison S.S."/>
            <person name="Amaro C."/>
        </authorList>
    </citation>
    <scope>NUCLEOTIDE SEQUENCE [LARGE SCALE GENOMIC DNA]</scope>
    <source>
        <strain evidence="2 3">CECT4608</strain>
    </source>
</reference>
<dbReference type="Proteomes" id="UP000263418">
    <property type="component" value="Chromosome 1"/>
</dbReference>
<gene>
    <name evidence="2" type="ORF">CRN52_23765</name>
    <name evidence="1" type="ORF">FORC53_0898</name>
</gene>
<proteinExistence type="predicted"/>
<evidence type="ECO:0000313" key="3">
    <source>
        <dbReference type="Proteomes" id="UP000237466"/>
    </source>
</evidence>
<accession>A0A2S3QVU8</accession>
<dbReference type="RefSeq" id="WP_025637703.1">
    <property type="nucleotide sequence ID" value="NZ_CP019290.1"/>
</dbReference>
<sequence>MAINRRYTPQDSLTMKQVAKLVLVTYCNSPDYKDAAREQVDPKFKLQETVVQQILGMPLSDQDRKQIVRELNLLGWEVAINSCYWLIFTIRDIHLWHDAGTFVDQSLLDALLSNPEPHPLGLTCGMDITANEVAKFNGYSETDIINELAQNCYHKASDEQIDEFEATGDASVLGIEDDDQLPLDTFTFWQYVDFYLAKKGLNRFAPLIR</sequence>
<evidence type="ECO:0000313" key="4">
    <source>
        <dbReference type="Proteomes" id="UP000263418"/>
    </source>
</evidence>
<dbReference type="EMBL" id="CP019290">
    <property type="protein sequence ID" value="AXX59237.1"/>
    <property type="molecule type" value="Genomic_DNA"/>
</dbReference>
<name>A0A2S3QVU8_VIBVL</name>
<evidence type="ECO:0000313" key="2">
    <source>
        <dbReference type="EMBL" id="POB42003.1"/>
    </source>
</evidence>